<dbReference type="InterPro" id="IPR003439">
    <property type="entry name" value="ABC_transporter-like_ATP-bd"/>
</dbReference>
<dbReference type="eggNOG" id="COG1134">
    <property type="taxonomic scope" value="Bacteria"/>
</dbReference>
<gene>
    <name evidence="2" type="ORF">HMPREF9970_0468</name>
</gene>
<protein>
    <submittedName>
        <fullName evidence="2">O-antigen export system ATP-binding protein RfbB family protein</fullName>
    </submittedName>
</protein>
<proteinExistence type="predicted"/>
<dbReference type="PATRIC" id="fig|1095750.3.peg.2675"/>
<dbReference type="RefSeq" id="WP_008755133.1">
    <property type="nucleotide sequence ID" value="NZ_AJGH01000134.1"/>
</dbReference>
<organism evidence="2 3">
    <name type="scientific">Lachnoanaerobaculum saburreum F0468</name>
    <dbReference type="NCBI Taxonomy" id="1095750"/>
    <lineage>
        <taxon>Bacteria</taxon>
        <taxon>Bacillati</taxon>
        <taxon>Bacillota</taxon>
        <taxon>Clostridia</taxon>
        <taxon>Lachnospirales</taxon>
        <taxon>Lachnospiraceae</taxon>
        <taxon>Lachnoanaerobaculum</taxon>
    </lineage>
</organism>
<sequence length="150" mass="17228">AGFDDEMTVKENVYLRGALLGYTKKFIEDKYDEIIDFAEIRDFEDVAFRKLSSGMKSKIAFSLASFVKPDILILDEVLSVGDISFKAKSEQRMKELFDSGVTTILVSHAIEQIREMCTKVLWLEKGHMRGYGETQQMCDEYEAYMRGEHA</sequence>
<name>I0R4A0_9FIRM</name>
<comment type="caution">
    <text evidence="2">The sequence shown here is derived from an EMBL/GenBank/DDBJ whole genome shotgun (WGS) entry which is preliminary data.</text>
</comment>
<dbReference type="AlphaFoldDB" id="I0R4A0"/>
<evidence type="ECO:0000313" key="2">
    <source>
        <dbReference type="EMBL" id="EIC94508.1"/>
    </source>
</evidence>
<evidence type="ECO:0000259" key="1">
    <source>
        <dbReference type="Pfam" id="PF00005"/>
    </source>
</evidence>
<evidence type="ECO:0000313" key="3">
    <source>
        <dbReference type="Proteomes" id="UP000005039"/>
    </source>
</evidence>
<dbReference type="Pfam" id="PF00005">
    <property type="entry name" value="ABC_tran"/>
    <property type="match status" value="1"/>
</dbReference>
<dbReference type="GO" id="GO:0016887">
    <property type="term" value="F:ATP hydrolysis activity"/>
    <property type="evidence" value="ECO:0007669"/>
    <property type="project" value="InterPro"/>
</dbReference>
<dbReference type="SUPFAM" id="SSF52540">
    <property type="entry name" value="P-loop containing nucleoside triphosphate hydrolases"/>
    <property type="match status" value="1"/>
</dbReference>
<dbReference type="PANTHER" id="PTHR46743:SF2">
    <property type="entry name" value="TEICHOIC ACIDS EXPORT ATP-BINDING PROTEIN TAGH"/>
    <property type="match status" value="1"/>
</dbReference>
<dbReference type="GO" id="GO:0005524">
    <property type="term" value="F:ATP binding"/>
    <property type="evidence" value="ECO:0007669"/>
    <property type="project" value="UniProtKB-KW"/>
</dbReference>
<dbReference type="PANTHER" id="PTHR46743">
    <property type="entry name" value="TEICHOIC ACIDS EXPORT ATP-BINDING PROTEIN TAGH"/>
    <property type="match status" value="1"/>
</dbReference>
<dbReference type="OrthoDB" id="9778870at2"/>
<keyword evidence="2" id="KW-0547">Nucleotide-binding</keyword>
<reference evidence="2 3" key="1">
    <citation type="submission" date="2012-03" db="EMBL/GenBank/DDBJ databases">
        <authorList>
            <person name="Durkin A.S."/>
            <person name="McCorrison J."/>
            <person name="Torralba M."/>
            <person name="Gillis M."/>
            <person name="Methe B."/>
            <person name="Sutton G."/>
            <person name="Nelson K.E."/>
        </authorList>
    </citation>
    <scope>NUCLEOTIDE SEQUENCE [LARGE SCALE GENOMIC DNA]</scope>
    <source>
        <strain evidence="2 3">F0468</strain>
    </source>
</reference>
<dbReference type="Gene3D" id="3.40.50.300">
    <property type="entry name" value="P-loop containing nucleotide triphosphate hydrolases"/>
    <property type="match status" value="1"/>
</dbReference>
<feature type="non-terminal residue" evidence="2">
    <location>
        <position position="1"/>
    </location>
</feature>
<dbReference type="InterPro" id="IPR050683">
    <property type="entry name" value="Bact_Polysacc_Export_ATP-bd"/>
</dbReference>
<keyword evidence="3" id="KW-1185">Reference proteome</keyword>
<dbReference type="Proteomes" id="UP000005039">
    <property type="component" value="Unassembled WGS sequence"/>
</dbReference>
<dbReference type="InterPro" id="IPR027417">
    <property type="entry name" value="P-loop_NTPase"/>
</dbReference>
<dbReference type="EMBL" id="AJGH01000134">
    <property type="protein sequence ID" value="EIC94508.1"/>
    <property type="molecule type" value="Genomic_DNA"/>
</dbReference>
<keyword evidence="2" id="KW-0067">ATP-binding</keyword>
<feature type="domain" description="ABC transporter" evidence="1">
    <location>
        <begin position="3"/>
        <end position="77"/>
    </location>
</feature>
<accession>I0R4A0</accession>